<reference evidence="1 2" key="1">
    <citation type="submission" date="2024-09" db="EMBL/GenBank/DDBJ databases">
        <authorList>
            <person name="Sun Q."/>
            <person name="Mori K."/>
        </authorList>
    </citation>
    <scope>NUCLEOTIDE SEQUENCE [LARGE SCALE GENOMIC DNA]</scope>
    <source>
        <strain evidence="1 2">CCM 8677</strain>
    </source>
</reference>
<proteinExistence type="predicted"/>
<protein>
    <submittedName>
        <fullName evidence="1">Uncharacterized protein</fullName>
    </submittedName>
</protein>
<accession>A0ABV6I9Z0</accession>
<dbReference type="RefSeq" id="WP_390209759.1">
    <property type="nucleotide sequence ID" value="NZ_JBHLXJ010000002.1"/>
</dbReference>
<sequence length="157" mass="16884">MDVSSSKPVSRGVTLNVRTTLRSYNPELGRCSRAGRNAKPNDLTLNRNISAPVGAQIDHKVPEGSAAGLIEQDADVLIFSGEEKEVKILKNLLTQIDIKQGEVIVKGVLYEVTSSDREGSALTMALNLLCGKFGVSVTGAKPLDSFVKFKNKSLDII</sequence>
<evidence type="ECO:0000313" key="1">
    <source>
        <dbReference type="EMBL" id="MFC0348632.1"/>
    </source>
</evidence>
<gene>
    <name evidence="1" type="ORF">ACFFJH_02340</name>
</gene>
<organism evidence="1 2">
    <name type="scientific">Undibacterium danionis</name>
    <dbReference type="NCBI Taxonomy" id="1812100"/>
    <lineage>
        <taxon>Bacteria</taxon>
        <taxon>Pseudomonadati</taxon>
        <taxon>Pseudomonadota</taxon>
        <taxon>Betaproteobacteria</taxon>
        <taxon>Burkholderiales</taxon>
        <taxon>Oxalobacteraceae</taxon>
        <taxon>Undibacterium</taxon>
    </lineage>
</organism>
<dbReference type="EMBL" id="JBHLXJ010000002">
    <property type="protein sequence ID" value="MFC0348632.1"/>
    <property type="molecule type" value="Genomic_DNA"/>
</dbReference>
<keyword evidence="2" id="KW-1185">Reference proteome</keyword>
<dbReference type="Proteomes" id="UP001589844">
    <property type="component" value="Unassembled WGS sequence"/>
</dbReference>
<comment type="caution">
    <text evidence="1">The sequence shown here is derived from an EMBL/GenBank/DDBJ whole genome shotgun (WGS) entry which is preliminary data.</text>
</comment>
<name>A0ABV6I9Z0_9BURK</name>
<evidence type="ECO:0000313" key="2">
    <source>
        <dbReference type="Proteomes" id="UP001589844"/>
    </source>
</evidence>